<feature type="transmembrane region" description="Helical" evidence="6">
    <location>
        <begin position="44"/>
        <end position="65"/>
    </location>
</feature>
<dbReference type="AlphaFoldDB" id="A0A3E1R8C9"/>
<keyword evidence="2" id="KW-1003">Cell membrane</keyword>
<reference evidence="7 8" key="1">
    <citation type="submission" date="2018-05" db="EMBL/GenBank/DDBJ databases">
        <title>Rhodoferax soyangensis sp.nov., isolated from an oligotrophic freshwater lake.</title>
        <authorList>
            <person name="Park M."/>
        </authorList>
    </citation>
    <scope>NUCLEOTIDE SEQUENCE [LARGE SCALE GENOMIC DNA]</scope>
    <source>
        <strain evidence="7 8">IMCC26218</strain>
    </source>
</reference>
<evidence type="ECO:0000256" key="6">
    <source>
        <dbReference type="SAM" id="Phobius"/>
    </source>
</evidence>
<dbReference type="InterPro" id="IPR001123">
    <property type="entry name" value="LeuE-type"/>
</dbReference>
<dbReference type="Pfam" id="PF01810">
    <property type="entry name" value="LysE"/>
    <property type="match status" value="1"/>
</dbReference>
<evidence type="ECO:0000256" key="5">
    <source>
        <dbReference type="ARBA" id="ARBA00023136"/>
    </source>
</evidence>
<evidence type="ECO:0000256" key="2">
    <source>
        <dbReference type="ARBA" id="ARBA00022475"/>
    </source>
</evidence>
<evidence type="ECO:0000256" key="4">
    <source>
        <dbReference type="ARBA" id="ARBA00022989"/>
    </source>
</evidence>
<dbReference type="EMBL" id="QFZK01000026">
    <property type="protein sequence ID" value="RFO94960.1"/>
    <property type="molecule type" value="Genomic_DNA"/>
</dbReference>
<proteinExistence type="predicted"/>
<evidence type="ECO:0000256" key="1">
    <source>
        <dbReference type="ARBA" id="ARBA00004651"/>
    </source>
</evidence>
<name>A0A3E1R8C9_9BURK</name>
<comment type="subcellular location">
    <subcellularLocation>
        <location evidence="1">Cell membrane</location>
        <topology evidence="1">Multi-pass membrane protein</topology>
    </subcellularLocation>
</comment>
<organism evidence="7 8">
    <name type="scientific">Rhodoferax lacus</name>
    <dbReference type="NCBI Taxonomy" id="2184758"/>
    <lineage>
        <taxon>Bacteria</taxon>
        <taxon>Pseudomonadati</taxon>
        <taxon>Pseudomonadota</taxon>
        <taxon>Betaproteobacteria</taxon>
        <taxon>Burkholderiales</taxon>
        <taxon>Comamonadaceae</taxon>
        <taxon>Rhodoferax</taxon>
    </lineage>
</organism>
<dbReference type="OrthoDB" id="9812084at2"/>
<dbReference type="GO" id="GO:0015171">
    <property type="term" value="F:amino acid transmembrane transporter activity"/>
    <property type="evidence" value="ECO:0007669"/>
    <property type="project" value="TreeGrafter"/>
</dbReference>
<feature type="transmembrane region" description="Helical" evidence="6">
    <location>
        <begin position="176"/>
        <end position="198"/>
    </location>
</feature>
<comment type="caution">
    <text evidence="7">The sequence shown here is derived from an EMBL/GenBank/DDBJ whole genome shotgun (WGS) entry which is preliminary data.</text>
</comment>
<evidence type="ECO:0000256" key="3">
    <source>
        <dbReference type="ARBA" id="ARBA00022692"/>
    </source>
</evidence>
<protein>
    <submittedName>
        <fullName evidence="7">Lysine transporter LysE</fullName>
    </submittedName>
</protein>
<dbReference type="Proteomes" id="UP000260665">
    <property type="component" value="Unassembled WGS sequence"/>
</dbReference>
<accession>A0A3E1R8C9</accession>
<sequence length="199" mass="21460">MSQEVWLAASLFALVSLITPGPNNTMVLTSGVNFGLRRTLPHLLGISIGFSLMQVLVGLGLHGLLGQYPVVLECLRYVGGAYMLWLAWKLATSRTVPGDVASNAQPLGFWGAAAFQWVNPKAWVMCMTAMTAYLPVDASLAQVLMLGGLFLGLGLPCVGSWAAFGSSMRRFLQDPLKLRIFNNTMALALVASLVPMFMH</sequence>
<evidence type="ECO:0000313" key="8">
    <source>
        <dbReference type="Proteomes" id="UP000260665"/>
    </source>
</evidence>
<evidence type="ECO:0000313" key="7">
    <source>
        <dbReference type="EMBL" id="RFO94960.1"/>
    </source>
</evidence>
<dbReference type="PANTHER" id="PTHR30086:SF20">
    <property type="entry name" value="ARGININE EXPORTER PROTEIN ARGO-RELATED"/>
    <property type="match status" value="1"/>
</dbReference>
<dbReference type="RefSeq" id="WP_117180141.1">
    <property type="nucleotide sequence ID" value="NZ_QFZK01000026.1"/>
</dbReference>
<keyword evidence="4 6" id="KW-1133">Transmembrane helix</keyword>
<keyword evidence="8" id="KW-1185">Reference proteome</keyword>
<dbReference type="GO" id="GO:0033228">
    <property type="term" value="P:cysteine export across plasma membrane"/>
    <property type="evidence" value="ECO:0007669"/>
    <property type="project" value="TreeGrafter"/>
</dbReference>
<gene>
    <name evidence="7" type="ORF">DIC66_20990</name>
</gene>
<dbReference type="PANTHER" id="PTHR30086">
    <property type="entry name" value="ARGININE EXPORTER PROTEIN ARGO"/>
    <property type="match status" value="1"/>
</dbReference>
<feature type="transmembrane region" description="Helical" evidence="6">
    <location>
        <begin position="140"/>
        <end position="164"/>
    </location>
</feature>
<dbReference type="GO" id="GO:0005886">
    <property type="term" value="C:plasma membrane"/>
    <property type="evidence" value="ECO:0007669"/>
    <property type="project" value="UniProtKB-SubCell"/>
</dbReference>
<keyword evidence="5 6" id="KW-0472">Membrane</keyword>
<keyword evidence="3 6" id="KW-0812">Transmembrane</keyword>